<dbReference type="SMART" id="SM00448">
    <property type="entry name" value="REC"/>
    <property type="match status" value="1"/>
</dbReference>
<organism evidence="8 9">
    <name type="scientific">Actinoplanes friuliensis DSM 7358</name>
    <dbReference type="NCBI Taxonomy" id="1246995"/>
    <lineage>
        <taxon>Bacteria</taxon>
        <taxon>Bacillati</taxon>
        <taxon>Actinomycetota</taxon>
        <taxon>Actinomycetes</taxon>
        <taxon>Micromonosporales</taxon>
        <taxon>Micromonosporaceae</taxon>
        <taxon>Actinoplanes</taxon>
    </lineage>
</organism>
<evidence type="ECO:0000256" key="1">
    <source>
        <dbReference type="ARBA" id="ARBA00022553"/>
    </source>
</evidence>
<dbReference type="OrthoDB" id="9808843at2"/>
<evidence type="ECO:0000256" key="4">
    <source>
        <dbReference type="ARBA" id="ARBA00023163"/>
    </source>
</evidence>
<dbReference type="InterPro" id="IPR039420">
    <property type="entry name" value="WalR-like"/>
</dbReference>
<dbReference type="SMART" id="SM00421">
    <property type="entry name" value="HTH_LUXR"/>
    <property type="match status" value="1"/>
</dbReference>
<keyword evidence="3" id="KW-0238">DNA-binding</keyword>
<dbReference type="KEGG" id="afs:AFR_12940"/>
<keyword evidence="2" id="KW-0805">Transcription regulation</keyword>
<dbReference type="PANTHER" id="PTHR43214:SF24">
    <property type="entry name" value="TRANSCRIPTIONAL REGULATORY PROTEIN NARL-RELATED"/>
    <property type="match status" value="1"/>
</dbReference>
<evidence type="ECO:0000256" key="5">
    <source>
        <dbReference type="PROSITE-ProRule" id="PRU00169"/>
    </source>
</evidence>
<feature type="domain" description="Response regulatory" evidence="7">
    <location>
        <begin position="3"/>
        <end position="122"/>
    </location>
</feature>
<dbReference type="SUPFAM" id="SSF52172">
    <property type="entry name" value="CheY-like"/>
    <property type="match status" value="1"/>
</dbReference>
<dbReference type="GO" id="GO:0003677">
    <property type="term" value="F:DNA binding"/>
    <property type="evidence" value="ECO:0007669"/>
    <property type="project" value="UniProtKB-KW"/>
</dbReference>
<dbReference type="STRING" id="1246995.AFR_12940"/>
<accession>U5VVH6</accession>
<feature type="modified residue" description="4-aspartylphosphate" evidence="5">
    <location>
        <position position="54"/>
    </location>
</feature>
<dbReference type="InterPro" id="IPR011006">
    <property type="entry name" value="CheY-like_superfamily"/>
</dbReference>
<dbReference type="HOGENOM" id="CLU_000445_90_10_11"/>
<dbReference type="eggNOG" id="COG2197">
    <property type="taxonomic scope" value="Bacteria"/>
</dbReference>
<dbReference type="InterPro" id="IPR058245">
    <property type="entry name" value="NreC/VraR/RcsB-like_REC"/>
</dbReference>
<evidence type="ECO:0000259" key="6">
    <source>
        <dbReference type="PROSITE" id="PS50043"/>
    </source>
</evidence>
<evidence type="ECO:0000256" key="3">
    <source>
        <dbReference type="ARBA" id="ARBA00023125"/>
    </source>
</evidence>
<dbReference type="InterPro" id="IPR016032">
    <property type="entry name" value="Sig_transdc_resp-reg_C-effctor"/>
</dbReference>
<dbReference type="PROSITE" id="PS50110">
    <property type="entry name" value="RESPONSE_REGULATORY"/>
    <property type="match status" value="1"/>
</dbReference>
<dbReference type="EMBL" id="CP006272">
    <property type="protein sequence ID" value="AGZ40874.1"/>
    <property type="molecule type" value="Genomic_DNA"/>
</dbReference>
<dbReference type="AlphaFoldDB" id="U5VVH6"/>
<evidence type="ECO:0000256" key="2">
    <source>
        <dbReference type="ARBA" id="ARBA00023015"/>
    </source>
</evidence>
<dbReference type="InterPro" id="IPR001789">
    <property type="entry name" value="Sig_transdc_resp-reg_receiver"/>
</dbReference>
<keyword evidence="1 5" id="KW-0597">Phosphoprotein</keyword>
<keyword evidence="9" id="KW-1185">Reference proteome</keyword>
<dbReference type="PRINTS" id="PR00038">
    <property type="entry name" value="HTHLUXR"/>
</dbReference>
<sequence length="225" mass="24652">MIRTLIAGDQPLLRTGVRTILATQPDLVVVGEAQNRREAVEQSQNLRPDVVLVDVRPPMLEGMATIRQLVGAGRDADRPGVLMLTAIDTEDHVHAALHAGVSGILVEDCDAEELIRAVHAVARRQVVLSSGITERLITNFLATHPRLPHTGLGVLDVLTSREQEVLRLLSTGRSNAEIASHLFISDQTAKTHVRRVLNKLKLRDRVHAVVFGYENGVVVPGQRRP</sequence>
<dbReference type="CDD" id="cd17535">
    <property type="entry name" value="REC_NarL-like"/>
    <property type="match status" value="1"/>
</dbReference>
<keyword evidence="4" id="KW-0804">Transcription</keyword>
<reference evidence="8 9" key="1">
    <citation type="journal article" date="2014" name="J. Biotechnol.">
        <title>Complete genome sequence of the actinobacterium Actinoplanes friuliensis HAG 010964, producer of the lipopeptide antibiotic friulimycin.</title>
        <authorList>
            <person name="Ruckert C."/>
            <person name="Szczepanowski R."/>
            <person name="Albersmeier A."/>
            <person name="Goesmann A."/>
            <person name="Fischer N."/>
            <person name="Steinkamper A."/>
            <person name="Puhler A."/>
            <person name="Biener R."/>
            <person name="Schwartz D."/>
            <person name="Kalinowski J."/>
        </authorList>
    </citation>
    <scope>NUCLEOTIDE SEQUENCE [LARGE SCALE GENOMIC DNA]</scope>
    <source>
        <strain evidence="8 9">DSM 7358</strain>
    </source>
</reference>
<dbReference type="Gene3D" id="3.40.50.2300">
    <property type="match status" value="1"/>
</dbReference>
<dbReference type="Proteomes" id="UP000017746">
    <property type="component" value="Chromosome"/>
</dbReference>
<gene>
    <name evidence="8" type="ORF">AFR_12940</name>
</gene>
<dbReference type="SUPFAM" id="SSF46894">
    <property type="entry name" value="C-terminal effector domain of the bipartite response regulators"/>
    <property type="match status" value="1"/>
</dbReference>
<dbReference type="Pfam" id="PF00196">
    <property type="entry name" value="GerE"/>
    <property type="match status" value="1"/>
</dbReference>
<evidence type="ECO:0000313" key="8">
    <source>
        <dbReference type="EMBL" id="AGZ40874.1"/>
    </source>
</evidence>
<protein>
    <submittedName>
        <fullName evidence="8">Putative two-component system response regulator</fullName>
    </submittedName>
</protein>
<dbReference type="Pfam" id="PF00072">
    <property type="entry name" value="Response_reg"/>
    <property type="match status" value="1"/>
</dbReference>
<evidence type="ECO:0000313" key="9">
    <source>
        <dbReference type="Proteomes" id="UP000017746"/>
    </source>
</evidence>
<dbReference type="PANTHER" id="PTHR43214">
    <property type="entry name" value="TWO-COMPONENT RESPONSE REGULATOR"/>
    <property type="match status" value="1"/>
</dbReference>
<dbReference type="PROSITE" id="PS50043">
    <property type="entry name" value="HTH_LUXR_2"/>
    <property type="match status" value="1"/>
</dbReference>
<name>U5VVH6_9ACTN</name>
<dbReference type="InterPro" id="IPR000792">
    <property type="entry name" value="Tscrpt_reg_LuxR_C"/>
</dbReference>
<evidence type="ECO:0000259" key="7">
    <source>
        <dbReference type="PROSITE" id="PS50110"/>
    </source>
</evidence>
<dbReference type="PATRIC" id="fig|1246995.3.peg.2628"/>
<dbReference type="CDD" id="cd06170">
    <property type="entry name" value="LuxR_C_like"/>
    <property type="match status" value="1"/>
</dbReference>
<feature type="domain" description="HTH luxR-type" evidence="6">
    <location>
        <begin position="151"/>
        <end position="216"/>
    </location>
</feature>
<proteinExistence type="predicted"/>
<dbReference type="RefSeq" id="WP_023360933.1">
    <property type="nucleotide sequence ID" value="NC_022657.1"/>
</dbReference>
<dbReference type="GO" id="GO:0000160">
    <property type="term" value="P:phosphorelay signal transduction system"/>
    <property type="evidence" value="ECO:0007669"/>
    <property type="project" value="InterPro"/>
</dbReference>
<dbReference type="GO" id="GO:0006355">
    <property type="term" value="P:regulation of DNA-templated transcription"/>
    <property type="evidence" value="ECO:0007669"/>
    <property type="project" value="InterPro"/>
</dbReference>